<evidence type="ECO:0000313" key="3">
    <source>
        <dbReference type="Proteomes" id="UP001597308"/>
    </source>
</evidence>
<dbReference type="Gene3D" id="3.40.1420.10">
    <property type="entry name" value="Inhibitor of vertebrate lysozyme"/>
    <property type="match status" value="1"/>
</dbReference>
<organism evidence="2 3">
    <name type="scientific">Methylopila henanensis</name>
    <dbReference type="NCBI Taxonomy" id="873516"/>
    <lineage>
        <taxon>Bacteria</taxon>
        <taxon>Pseudomonadati</taxon>
        <taxon>Pseudomonadota</taxon>
        <taxon>Alphaproteobacteria</taxon>
        <taxon>Hyphomicrobiales</taxon>
        <taxon>Methylopilaceae</taxon>
        <taxon>Methylopila</taxon>
    </lineage>
</organism>
<evidence type="ECO:0000256" key="1">
    <source>
        <dbReference type="SAM" id="SignalP"/>
    </source>
</evidence>
<feature type="signal peptide" evidence="1">
    <location>
        <begin position="1"/>
        <end position="20"/>
    </location>
</feature>
<evidence type="ECO:0000313" key="2">
    <source>
        <dbReference type="EMBL" id="MFD1705008.1"/>
    </source>
</evidence>
<protein>
    <submittedName>
        <fullName evidence="2">Ivy family c-type lysozyme inhibitor</fullName>
    </submittedName>
</protein>
<dbReference type="Proteomes" id="UP001597308">
    <property type="component" value="Unassembled WGS sequence"/>
</dbReference>
<proteinExistence type="predicted"/>
<dbReference type="InterPro" id="IPR036501">
    <property type="entry name" value="Inhibitor_vert_lysozyme_sf"/>
</dbReference>
<gene>
    <name evidence="2" type="ORF">ACFSCV_18540</name>
</gene>
<keyword evidence="3" id="KW-1185">Reference proteome</keyword>
<name>A0ABW4KD67_9HYPH</name>
<reference evidence="3" key="1">
    <citation type="journal article" date="2019" name="Int. J. Syst. Evol. Microbiol.">
        <title>The Global Catalogue of Microorganisms (GCM) 10K type strain sequencing project: providing services to taxonomists for standard genome sequencing and annotation.</title>
        <authorList>
            <consortium name="The Broad Institute Genomics Platform"/>
            <consortium name="The Broad Institute Genome Sequencing Center for Infectious Disease"/>
            <person name="Wu L."/>
            <person name="Ma J."/>
        </authorList>
    </citation>
    <scope>NUCLEOTIDE SEQUENCE [LARGE SCALE GENOMIC DNA]</scope>
    <source>
        <strain evidence="3">KCTC 23707</strain>
    </source>
</reference>
<comment type="caution">
    <text evidence="2">The sequence shown here is derived from an EMBL/GenBank/DDBJ whole genome shotgun (WGS) entry which is preliminary data.</text>
</comment>
<sequence>MPFRLLFAAALLICAPASFAAAEGGRYLPDILAGGPQAEAMKTMLAGAPAHVAWVRELKGPSGPSRIVEVAGQRREIGFICKQNACMNNQFKVLFSADGAFAVGLLITASGPEFFGSPTPAERKALVETQQP</sequence>
<dbReference type="EMBL" id="JBHUER010000013">
    <property type="protein sequence ID" value="MFD1705008.1"/>
    <property type="molecule type" value="Genomic_DNA"/>
</dbReference>
<dbReference type="SUPFAM" id="SSF89872">
    <property type="entry name" value="Inhibitor of vertebrate lysozyme, Ivy"/>
    <property type="match status" value="1"/>
</dbReference>
<keyword evidence="1" id="KW-0732">Signal</keyword>
<dbReference type="RefSeq" id="WP_378801059.1">
    <property type="nucleotide sequence ID" value="NZ_JBHUER010000013.1"/>
</dbReference>
<feature type="chain" id="PRO_5046597513" evidence="1">
    <location>
        <begin position="21"/>
        <end position="132"/>
    </location>
</feature>
<dbReference type="Pfam" id="PF08816">
    <property type="entry name" value="Ivy"/>
    <property type="match status" value="1"/>
</dbReference>
<accession>A0ABW4KD67</accession>